<dbReference type="RefSeq" id="WP_126783461.1">
    <property type="nucleotide sequence ID" value="NZ_PIQF01000001.1"/>
</dbReference>
<dbReference type="Proteomes" id="UP000287908">
    <property type="component" value="Unassembled WGS sequence"/>
</dbReference>
<dbReference type="Pfam" id="PF01435">
    <property type="entry name" value="Peptidase_M48"/>
    <property type="match status" value="1"/>
</dbReference>
<evidence type="ECO:0000313" key="9">
    <source>
        <dbReference type="EMBL" id="RUO77192.1"/>
    </source>
</evidence>
<keyword evidence="5 6" id="KW-0482">Metalloprotease</keyword>
<keyword evidence="3 6" id="KW-0378">Hydrolase</keyword>
<gene>
    <name evidence="9" type="ORF">CWI81_01465</name>
</gene>
<keyword evidence="10" id="KW-1185">Reference proteome</keyword>
<name>A0A432ZIT8_9GAMM</name>
<accession>A0A432ZIT8</accession>
<feature type="chain" id="PRO_5019245215" evidence="7">
    <location>
        <begin position="18"/>
        <end position="262"/>
    </location>
</feature>
<keyword evidence="2" id="KW-0479">Metal-binding</keyword>
<dbReference type="InterPro" id="IPR001915">
    <property type="entry name" value="Peptidase_M48"/>
</dbReference>
<dbReference type="GO" id="GO:0004222">
    <property type="term" value="F:metalloendopeptidase activity"/>
    <property type="evidence" value="ECO:0007669"/>
    <property type="project" value="InterPro"/>
</dbReference>
<feature type="domain" description="Peptidase M48" evidence="8">
    <location>
        <begin position="59"/>
        <end position="246"/>
    </location>
</feature>
<comment type="similarity">
    <text evidence="6">Belongs to the peptidase M48 family.</text>
</comment>
<evidence type="ECO:0000256" key="3">
    <source>
        <dbReference type="ARBA" id="ARBA00022801"/>
    </source>
</evidence>
<organism evidence="9 10">
    <name type="scientific">Idiomarina seosinensis</name>
    <dbReference type="NCBI Taxonomy" id="281739"/>
    <lineage>
        <taxon>Bacteria</taxon>
        <taxon>Pseudomonadati</taxon>
        <taxon>Pseudomonadota</taxon>
        <taxon>Gammaproteobacteria</taxon>
        <taxon>Alteromonadales</taxon>
        <taxon>Idiomarinaceae</taxon>
        <taxon>Idiomarina</taxon>
    </lineage>
</organism>
<keyword evidence="1 6" id="KW-0645">Protease</keyword>
<protein>
    <submittedName>
        <fullName evidence="9">Peptidase</fullName>
    </submittedName>
</protein>
<evidence type="ECO:0000256" key="5">
    <source>
        <dbReference type="ARBA" id="ARBA00023049"/>
    </source>
</evidence>
<dbReference type="CDD" id="cd07331">
    <property type="entry name" value="M48C_Oma1_like"/>
    <property type="match status" value="1"/>
</dbReference>
<evidence type="ECO:0000313" key="10">
    <source>
        <dbReference type="Proteomes" id="UP000287908"/>
    </source>
</evidence>
<dbReference type="GO" id="GO:0046872">
    <property type="term" value="F:metal ion binding"/>
    <property type="evidence" value="ECO:0007669"/>
    <property type="project" value="UniProtKB-KW"/>
</dbReference>
<dbReference type="GO" id="GO:0051603">
    <property type="term" value="P:proteolysis involved in protein catabolic process"/>
    <property type="evidence" value="ECO:0007669"/>
    <property type="project" value="TreeGrafter"/>
</dbReference>
<evidence type="ECO:0000256" key="4">
    <source>
        <dbReference type="ARBA" id="ARBA00022833"/>
    </source>
</evidence>
<reference evidence="9 10" key="1">
    <citation type="journal article" date="2011" name="Front. Microbiol.">
        <title>Genomic signatures of strain selection and enhancement in Bacillus atrophaeus var. globigii, a historical biowarfare simulant.</title>
        <authorList>
            <person name="Gibbons H.S."/>
            <person name="Broomall S.M."/>
            <person name="McNew L.A."/>
            <person name="Daligault H."/>
            <person name="Chapman C."/>
            <person name="Bruce D."/>
            <person name="Karavis M."/>
            <person name="Krepps M."/>
            <person name="McGregor P.A."/>
            <person name="Hong C."/>
            <person name="Park K.H."/>
            <person name="Akmal A."/>
            <person name="Feldman A."/>
            <person name="Lin J.S."/>
            <person name="Chang W.E."/>
            <person name="Higgs B.W."/>
            <person name="Demirev P."/>
            <person name="Lindquist J."/>
            <person name="Liem A."/>
            <person name="Fochler E."/>
            <person name="Read T.D."/>
            <person name="Tapia R."/>
            <person name="Johnson S."/>
            <person name="Bishop-Lilly K.A."/>
            <person name="Detter C."/>
            <person name="Han C."/>
            <person name="Sozhamannan S."/>
            <person name="Rosenzweig C.N."/>
            <person name="Skowronski E.W."/>
        </authorList>
    </citation>
    <scope>NUCLEOTIDE SEQUENCE [LARGE SCALE GENOMIC DNA]</scope>
    <source>
        <strain evidence="9 10">CL-SP19</strain>
    </source>
</reference>
<dbReference type="InterPro" id="IPR051156">
    <property type="entry name" value="Mito/Outer_Membr_Metalloprot"/>
</dbReference>
<dbReference type="GO" id="GO:0016020">
    <property type="term" value="C:membrane"/>
    <property type="evidence" value="ECO:0007669"/>
    <property type="project" value="TreeGrafter"/>
</dbReference>
<evidence type="ECO:0000256" key="1">
    <source>
        <dbReference type="ARBA" id="ARBA00022670"/>
    </source>
</evidence>
<keyword evidence="7" id="KW-0732">Signal</keyword>
<evidence type="ECO:0000256" key="6">
    <source>
        <dbReference type="RuleBase" id="RU003983"/>
    </source>
</evidence>
<dbReference type="PANTHER" id="PTHR22726:SF24">
    <property type="entry name" value="M48 FAMILY METALLOPEPTIDASE"/>
    <property type="match status" value="1"/>
</dbReference>
<dbReference type="OrthoDB" id="9810445at2"/>
<sequence length="262" mass="28222">MRLRTVAASLAAVLALASCSKSPTGRSQLTLMPAQQLNQMGEQSYEQMKQELEINNDAATNAYVQCVSDALIETLPDPYRNADWEITVFANEAANAFALPGNNIGVYDGLLEVAENQHQLAAVIGHEIGHVIAEHSNERVSSNMMVGLGLQIGSVLAETQLDKGNAALLMAAMGVGAQVGILLPYSRTHESESDRLGLEYMADAGFKLEEAAQLWRNMAENSGGQNPPEFLSTHPNPSSRIDAINSYIPQLTVANKSPNCQR</sequence>
<dbReference type="PANTHER" id="PTHR22726">
    <property type="entry name" value="METALLOENDOPEPTIDASE OMA1"/>
    <property type="match status" value="1"/>
</dbReference>
<evidence type="ECO:0000259" key="8">
    <source>
        <dbReference type="Pfam" id="PF01435"/>
    </source>
</evidence>
<feature type="signal peptide" evidence="7">
    <location>
        <begin position="1"/>
        <end position="17"/>
    </location>
</feature>
<dbReference type="Gene3D" id="3.30.2010.10">
    <property type="entry name" value="Metalloproteases ('zincins'), catalytic domain"/>
    <property type="match status" value="1"/>
</dbReference>
<dbReference type="EMBL" id="PIQF01000001">
    <property type="protein sequence ID" value="RUO77192.1"/>
    <property type="molecule type" value="Genomic_DNA"/>
</dbReference>
<comment type="cofactor">
    <cofactor evidence="6">
        <name>Zn(2+)</name>
        <dbReference type="ChEBI" id="CHEBI:29105"/>
    </cofactor>
    <text evidence="6">Binds 1 zinc ion per subunit.</text>
</comment>
<comment type="caution">
    <text evidence="9">The sequence shown here is derived from an EMBL/GenBank/DDBJ whole genome shotgun (WGS) entry which is preliminary data.</text>
</comment>
<dbReference type="AlphaFoldDB" id="A0A432ZIT8"/>
<proteinExistence type="inferred from homology"/>
<dbReference type="PROSITE" id="PS51257">
    <property type="entry name" value="PROKAR_LIPOPROTEIN"/>
    <property type="match status" value="1"/>
</dbReference>
<evidence type="ECO:0000256" key="7">
    <source>
        <dbReference type="SAM" id="SignalP"/>
    </source>
</evidence>
<evidence type="ECO:0000256" key="2">
    <source>
        <dbReference type="ARBA" id="ARBA00022723"/>
    </source>
</evidence>
<keyword evidence="4 6" id="KW-0862">Zinc</keyword>